<dbReference type="InParanoid" id="A0A3N7FK49"/>
<organism evidence="1 2">
    <name type="scientific">Populus trichocarpa</name>
    <name type="common">Western balsam poplar</name>
    <name type="synonym">Populus balsamifera subsp. trichocarpa</name>
    <dbReference type="NCBI Taxonomy" id="3694"/>
    <lineage>
        <taxon>Eukaryota</taxon>
        <taxon>Viridiplantae</taxon>
        <taxon>Streptophyta</taxon>
        <taxon>Embryophyta</taxon>
        <taxon>Tracheophyta</taxon>
        <taxon>Spermatophyta</taxon>
        <taxon>Magnoliopsida</taxon>
        <taxon>eudicotyledons</taxon>
        <taxon>Gunneridae</taxon>
        <taxon>Pentapetalae</taxon>
        <taxon>rosids</taxon>
        <taxon>fabids</taxon>
        <taxon>Malpighiales</taxon>
        <taxon>Salicaceae</taxon>
        <taxon>Saliceae</taxon>
        <taxon>Populus</taxon>
    </lineage>
</organism>
<evidence type="ECO:0000313" key="1">
    <source>
        <dbReference type="EMBL" id="RQO95919.1"/>
    </source>
</evidence>
<reference evidence="1 2" key="1">
    <citation type="journal article" date="2006" name="Science">
        <title>The genome of black cottonwood, Populus trichocarpa (Torr. &amp; Gray).</title>
        <authorList>
            <person name="Tuskan G.A."/>
            <person name="Difazio S."/>
            <person name="Jansson S."/>
            <person name="Bohlmann J."/>
            <person name="Grigoriev I."/>
            <person name="Hellsten U."/>
            <person name="Putnam N."/>
            <person name="Ralph S."/>
            <person name="Rombauts S."/>
            <person name="Salamov A."/>
            <person name="Schein J."/>
            <person name="Sterck L."/>
            <person name="Aerts A."/>
            <person name="Bhalerao R.R."/>
            <person name="Bhalerao R.P."/>
            <person name="Blaudez D."/>
            <person name="Boerjan W."/>
            <person name="Brun A."/>
            <person name="Brunner A."/>
            <person name="Busov V."/>
            <person name="Campbell M."/>
            <person name="Carlson J."/>
            <person name="Chalot M."/>
            <person name="Chapman J."/>
            <person name="Chen G.L."/>
            <person name="Cooper D."/>
            <person name="Coutinho P.M."/>
            <person name="Couturier J."/>
            <person name="Covert S."/>
            <person name="Cronk Q."/>
            <person name="Cunningham R."/>
            <person name="Davis J."/>
            <person name="Degroeve S."/>
            <person name="Dejardin A."/>
            <person name="Depamphilis C."/>
            <person name="Detter J."/>
            <person name="Dirks B."/>
            <person name="Dubchak I."/>
            <person name="Duplessis S."/>
            <person name="Ehlting J."/>
            <person name="Ellis B."/>
            <person name="Gendler K."/>
            <person name="Goodstein D."/>
            <person name="Gribskov M."/>
            <person name="Grimwood J."/>
            <person name="Groover A."/>
            <person name="Gunter L."/>
            <person name="Hamberger B."/>
            <person name="Heinze B."/>
            <person name="Helariutta Y."/>
            <person name="Henrissat B."/>
            <person name="Holligan D."/>
            <person name="Holt R."/>
            <person name="Huang W."/>
            <person name="Islam-Faridi N."/>
            <person name="Jones S."/>
            <person name="Jones-Rhoades M."/>
            <person name="Jorgensen R."/>
            <person name="Joshi C."/>
            <person name="Kangasjarvi J."/>
            <person name="Karlsson J."/>
            <person name="Kelleher C."/>
            <person name="Kirkpatrick R."/>
            <person name="Kirst M."/>
            <person name="Kohler A."/>
            <person name="Kalluri U."/>
            <person name="Larimer F."/>
            <person name="Leebens-Mack J."/>
            <person name="Leple J.C."/>
            <person name="Locascio P."/>
            <person name="Lou Y."/>
            <person name="Lucas S."/>
            <person name="Martin F."/>
            <person name="Montanini B."/>
            <person name="Napoli C."/>
            <person name="Nelson D.R."/>
            <person name="Nelson C."/>
            <person name="Nieminen K."/>
            <person name="Nilsson O."/>
            <person name="Pereda V."/>
            <person name="Peter G."/>
            <person name="Philippe R."/>
            <person name="Pilate G."/>
            <person name="Poliakov A."/>
            <person name="Razumovskaya J."/>
            <person name="Richardson P."/>
            <person name="Rinaldi C."/>
            <person name="Ritland K."/>
            <person name="Rouze P."/>
            <person name="Ryaboy D."/>
            <person name="Schmutz J."/>
            <person name="Schrader J."/>
            <person name="Segerman B."/>
            <person name="Shin H."/>
            <person name="Siddiqui A."/>
            <person name="Sterky F."/>
            <person name="Terry A."/>
            <person name="Tsai C.J."/>
            <person name="Uberbacher E."/>
            <person name="Unneberg P."/>
            <person name="Vahala J."/>
            <person name="Wall K."/>
            <person name="Wessler S."/>
            <person name="Yang G."/>
            <person name="Yin T."/>
            <person name="Douglas C."/>
            <person name="Marra M."/>
            <person name="Sandberg G."/>
            <person name="Van de Peer Y."/>
            <person name="Rokhsar D."/>
        </authorList>
    </citation>
    <scope>NUCLEOTIDE SEQUENCE [LARGE SCALE GENOMIC DNA]</scope>
    <source>
        <strain evidence="2">cv. Nisqually</strain>
    </source>
</reference>
<keyword evidence="2" id="KW-1185">Reference proteome</keyword>
<name>A0A3N7FK49_POPTR</name>
<sequence length="113" mass="12800">MPPKYSDQVNSMFKTIAVGAILAIGWINQIPCRQLHLAVLIWPFVFENQLERPLSCVHTTTLPLIFARSRVLSMQKLCVGGGGRLTLYTNLGRESLALRHLLSSYYGIRLRRC</sequence>
<dbReference type="AlphaFoldDB" id="A0A3N7FK49"/>
<gene>
    <name evidence="1" type="ORF">POPTR_009G144550</name>
</gene>
<protein>
    <submittedName>
        <fullName evidence="1">Uncharacterized protein</fullName>
    </submittedName>
</protein>
<dbReference type="EMBL" id="CM009298">
    <property type="protein sequence ID" value="RQO95919.1"/>
    <property type="molecule type" value="Genomic_DNA"/>
</dbReference>
<accession>A0A3N7FK49</accession>
<proteinExistence type="predicted"/>
<dbReference type="Proteomes" id="UP000006729">
    <property type="component" value="Chromosome 9"/>
</dbReference>
<evidence type="ECO:0000313" key="2">
    <source>
        <dbReference type="Proteomes" id="UP000006729"/>
    </source>
</evidence>